<evidence type="ECO:0000256" key="4">
    <source>
        <dbReference type="ARBA" id="ARBA00022833"/>
    </source>
</evidence>
<keyword evidence="2" id="KW-0479">Metal-binding</keyword>
<comment type="function">
    <text evidence="1">May be involved in environmental stress response.</text>
</comment>
<dbReference type="SMART" id="SM00259">
    <property type="entry name" value="ZnF_A20"/>
    <property type="match status" value="1"/>
</dbReference>
<organism evidence="9 10">
    <name type="scientific">Castilleja foliolosa</name>
    <dbReference type="NCBI Taxonomy" id="1961234"/>
    <lineage>
        <taxon>Eukaryota</taxon>
        <taxon>Viridiplantae</taxon>
        <taxon>Streptophyta</taxon>
        <taxon>Embryophyta</taxon>
        <taxon>Tracheophyta</taxon>
        <taxon>Spermatophyta</taxon>
        <taxon>Magnoliopsida</taxon>
        <taxon>eudicotyledons</taxon>
        <taxon>Gunneridae</taxon>
        <taxon>Pentapetalae</taxon>
        <taxon>asterids</taxon>
        <taxon>lamiids</taxon>
        <taxon>Lamiales</taxon>
        <taxon>Orobanchaceae</taxon>
        <taxon>Pedicularideae</taxon>
        <taxon>Castillejinae</taxon>
        <taxon>Castilleja</taxon>
    </lineage>
</organism>
<keyword evidence="4" id="KW-0862">Zinc</keyword>
<feature type="compositionally biased region" description="Basic and acidic residues" evidence="6">
    <location>
        <begin position="19"/>
        <end position="34"/>
    </location>
</feature>
<dbReference type="GO" id="GO:0008270">
    <property type="term" value="F:zinc ion binding"/>
    <property type="evidence" value="ECO:0007669"/>
    <property type="project" value="UniProtKB-KW"/>
</dbReference>
<dbReference type="Gene3D" id="1.20.5.4770">
    <property type="match status" value="1"/>
</dbReference>
<dbReference type="InterPro" id="IPR002653">
    <property type="entry name" value="Znf_A20"/>
</dbReference>
<protein>
    <submittedName>
        <fullName evidence="9">Uncharacterized protein</fullName>
    </submittedName>
</protein>
<reference evidence="10" key="1">
    <citation type="journal article" date="2024" name="IScience">
        <title>Strigolactones Initiate the Formation of Haustorium-like Structures in Castilleja.</title>
        <authorList>
            <person name="Buerger M."/>
            <person name="Peterson D."/>
            <person name="Chory J."/>
        </authorList>
    </citation>
    <scope>NUCLEOTIDE SEQUENCE [LARGE SCALE GENOMIC DNA]</scope>
</reference>
<feature type="domain" description="AN1-type" evidence="8">
    <location>
        <begin position="99"/>
        <end position="145"/>
    </location>
</feature>
<comment type="caution">
    <text evidence="9">The sequence shown here is derived from an EMBL/GenBank/DDBJ whole genome shotgun (WGS) entry which is preliminary data.</text>
</comment>
<feature type="region of interest" description="Disordered" evidence="6">
    <location>
        <begin position="1"/>
        <end position="34"/>
    </location>
</feature>
<dbReference type="InterPro" id="IPR000058">
    <property type="entry name" value="Znf_AN1"/>
</dbReference>
<evidence type="ECO:0000256" key="6">
    <source>
        <dbReference type="SAM" id="MobiDB-lite"/>
    </source>
</evidence>
<evidence type="ECO:0000313" key="9">
    <source>
        <dbReference type="EMBL" id="KAL3626160.1"/>
    </source>
</evidence>
<evidence type="ECO:0000256" key="2">
    <source>
        <dbReference type="ARBA" id="ARBA00022723"/>
    </source>
</evidence>
<dbReference type="EMBL" id="JAVIJP010000047">
    <property type="protein sequence ID" value="KAL3626160.1"/>
    <property type="molecule type" value="Genomic_DNA"/>
</dbReference>
<evidence type="ECO:0000256" key="5">
    <source>
        <dbReference type="PROSITE-ProRule" id="PRU00449"/>
    </source>
</evidence>
<dbReference type="PANTHER" id="PTHR10634:SF98">
    <property type="entry name" value="ZINC FINGER A20 AND AN1 DOMAIN-CONTAINING STRESS-ASSOCIATED PROTEIN 3"/>
    <property type="match status" value="1"/>
</dbReference>
<evidence type="ECO:0000256" key="3">
    <source>
        <dbReference type="ARBA" id="ARBA00022771"/>
    </source>
</evidence>
<feature type="region of interest" description="Disordered" evidence="6">
    <location>
        <begin position="75"/>
        <end position="99"/>
    </location>
</feature>
<proteinExistence type="predicted"/>
<dbReference type="SUPFAM" id="SSF57716">
    <property type="entry name" value="Glucocorticoid receptor-like (DNA-binding domain)"/>
    <property type="match status" value="1"/>
</dbReference>
<evidence type="ECO:0000259" key="8">
    <source>
        <dbReference type="PROSITE" id="PS51039"/>
    </source>
</evidence>
<feature type="compositionally biased region" description="Low complexity" evidence="6">
    <location>
        <begin position="86"/>
        <end position="97"/>
    </location>
</feature>
<accession>A0ABD3C8L3</accession>
<dbReference type="SUPFAM" id="SSF118310">
    <property type="entry name" value="AN1-like Zinc finger"/>
    <property type="match status" value="1"/>
</dbReference>
<evidence type="ECO:0000256" key="1">
    <source>
        <dbReference type="ARBA" id="ARBA00003732"/>
    </source>
</evidence>
<evidence type="ECO:0000259" key="7">
    <source>
        <dbReference type="PROSITE" id="PS51036"/>
    </source>
</evidence>
<dbReference type="InterPro" id="IPR035896">
    <property type="entry name" value="AN1-like_Znf"/>
</dbReference>
<feature type="domain" description="A20-type" evidence="7">
    <location>
        <begin position="37"/>
        <end position="71"/>
    </location>
</feature>
<dbReference type="PROSITE" id="PS51039">
    <property type="entry name" value="ZF_AN1"/>
    <property type="match status" value="1"/>
</dbReference>
<dbReference type="Pfam" id="PF01754">
    <property type="entry name" value="zf-A20"/>
    <property type="match status" value="1"/>
</dbReference>
<keyword evidence="10" id="KW-1185">Reference proteome</keyword>
<dbReference type="Gene3D" id="4.10.1110.10">
    <property type="entry name" value="AN1-like Zinc finger"/>
    <property type="match status" value="1"/>
</dbReference>
<sequence length="169" mass="17935">MGISDDNKSDPATLCKGGVTDDKLSEVGVSDDKQSEPAAASLCKGGCGFYGSADKRGLCSVCYKDYLKLKEAEAKSKPAVDPIPTPTLDLIPTTTPPVGEKKSRCRQCKKKVGLLGFNCRCGSTFCGSHRHPESHECSGGGGSSMKEVAKIRIQIENPVVKADKLVDRI</sequence>
<dbReference type="PROSITE" id="PS51036">
    <property type="entry name" value="ZF_A20"/>
    <property type="match status" value="1"/>
</dbReference>
<dbReference type="Proteomes" id="UP001632038">
    <property type="component" value="Unassembled WGS sequence"/>
</dbReference>
<dbReference type="AlphaFoldDB" id="A0ABD3C8L3"/>
<evidence type="ECO:0000313" key="10">
    <source>
        <dbReference type="Proteomes" id="UP001632038"/>
    </source>
</evidence>
<dbReference type="InterPro" id="IPR050652">
    <property type="entry name" value="AN1_A20_ZnFinger"/>
</dbReference>
<gene>
    <name evidence="9" type="ORF">CASFOL_029709</name>
</gene>
<dbReference type="PANTHER" id="PTHR10634">
    <property type="entry name" value="AN1-TYPE ZINC FINGER PROTEIN"/>
    <property type="match status" value="1"/>
</dbReference>
<dbReference type="Pfam" id="PF01428">
    <property type="entry name" value="zf-AN1"/>
    <property type="match status" value="1"/>
</dbReference>
<keyword evidence="3 5" id="KW-0863">Zinc-finger</keyword>
<dbReference type="SMART" id="SM00154">
    <property type="entry name" value="ZnF_AN1"/>
    <property type="match status" value="1"/>
</dbReference>
<name>A0ABD3C8L3_9LAMI</name>